<evidence type="ECO:0000313" key="1">
    <source>
        <dbReference type="EMBL" id="MDQ2094441.1"/>
    </source>
</evidence>
<gene>
    <name evidence="1" type="ORF">NOI20_10000</name>
</gene>
<reference evidence="1" key="2">
    <citation type="submission" date="2023-04" db="EMBL/GenBank/DDBJ databases">
        <title>'Rhodoalgimonas zhirmunskyi' gen. nov., isolated from a red alga.</title>
        <authorList>
            <person name="Nedashkovskaya O.I."/>
            <person name="Otstavnykh N.Y."/>
            <person name="Bystritskaya E.P."/>
            <person name="Balabanova L.A."/>
            <person name="Isaeva M.P."/>
        </authorList>
    </citation>
    <scope>NUCLEOTIDE SEQUENCE</scope>
    <source>
        <strain evidence="1">10Alg 79</strain>
    </source>
</reference>
<dbReference type="AlphaFoldDB" id="A0AAJ1U6M0"/>
<accession>A0AAJ1U6M0</accession>
<comment type="caution">
    <text evidence="1">The sequence shown here is derived from an EMBL/GenBank/DDBJ whole genome shotgun (WGS) entry which is preliminary data.</text>
</comment>
<dbReference type="EMBL" id="JANFFA010000002">
    <property type="protein sequence ID" value="MDQ2094441.1"/>
    <property type="molecule type" value="Genomic_DNA"/>
</dbReference>
<reference evidence="1" key="1">
    <citation type="submission" date="2022-07" db="EMBL/GenBank/DDBJ databases">
        <authorList>
            <person name="Otstavnykh N."/>
            <person name="Isaeva M."/>
            <person name="Bystritskaya E."/>
        </authorList>
    </citation>
    <scope>NUCLEOTIDE SEQUENCE</scope>
    <source>
        <strain evidence="1">10Alg 79</strain>
    </source>
</reference>
<sequence>MKDAPANKIERRAPETVMRLSRLGSFHQSRLSFMRILTRRMAREGWHFSRPQFEIDTRGVGHAVYTATGPERAYSLIAFAHDLPPEMRSDRVIATAWDATFTLFDGIPTPADIERLRANVPLQEAGRVSARELSVSRANRSVRLWAQVVEALSEGRQPDPQELSKTGYLMRTTAVYGSGKLGAADYATIQHRPEMSAPFQAEMLSVYLTRAFVRDLVNHMARARGGAKAVPLDPALARGLGIGNSTGLGLGPFILNHPRLFNNWIAAREKALARVRRVEHASADDIALFHRVLKGGMRMLSRWQSAHPVQVDKLSALRADADRINAHLDRADLGGAAPWDRLYRWAEGALSEEGQEWLASLMLEPYGALIDDLAGEMADRTPASTIDGAMPVATMTALIEQVFGWALALDWTSQEAQARIWYVSEAKLEPRLGERFEEPLAPYEQPLAPARDAVAFHETLSAFAVDTPLSDVLRAHPEHRHIARRLQGTVTAPYGEVRDNTIDAALFPVDLLRVKLAFFGACAFDPRSDRWLRICMYPGAPYPEDLCPDNADLWVYGEGAA</sequence>
<protein>
    <submittedName>
        <fullName evidence="1">Uncharacterized protein</fullName>
    </submittedName>
</protein>
<dbReference type="Proteomes" id="UP001227162">
    <property type="component" value="Unassembled WGS sequence"/>
</dbReference>
<organism evidence="1 2">
    <name type="scientific">Rhodalgimonas zhirmunskyi</name>
    <dbReference type="NCBI Taxonomy" id="2964767"/>
    <lineage>
        <taxon>Bacteria</taxon>
        <taxon>Pseudomonadati</taxon>
        <taxon>Pseudomonadota</taxon>
        <taxon>Alphaproteobacteria</taxon>
        <taxon>Rhodobacterales</taxon>
        <taxon>Roseobacteraceae</taxon>
        <taxon>Rhodalgimonas</taxon>
    </lineage>
</organism>
<dbReference type="RefSeq" id="WP_317626040.1">
    <property type="nucleotide sequence ID" value="NZ_JANFFA010000002.1"/>
</dbReference>
<proteinExistence type="predicted"/>
<keyword evidence="2" id="KW-1185">Reference proteome</keyword>
<evidence type="ECO:0000313" key="2">
    <source>
        <dbReference type="Proteomes" id="UP001227162"/>
    </source>
</evidence>
<name>A0AAJ1U6M0_9RHOB</name>